<evidence type="ECO:0000313" key="2">
    <source>
        <dbReference type="Proteomes" id="UP000235611"/>
    </source>
</evidence>
<reference evidence="2" key="1">
    <citation type="submission" date="2016-07" db="EMBL/GenBank/DDBJ databases">
        <title>Nontailed viruses are major unrecognized killers of bacteria in the ocean.</title>
        <authorList>
            <person name="Kauffman K."/>
            <person name="Hussain F."/>
            <person name="Yang J."/>
            <person name="Arevalo P."/>
            <person name="Brown J."/>
            <person name="Cutler M."/>
            <person name="Kelly L."/>
            <person name="Polz M.F."/>
        </authorList>
    </citation>
    <scope>NUCLEOTIDE SEQUENCE [LARGE SCALE GENOMIC DNA]</scope>
    <source>
        <strain evidence="2">10N.222.49.A5</strain>
    </source>
</reference>
<evidence type="ECO:0000313" key="1">
    <source>
        <dbReference type="EMBL" id="PMP14086.1"/>
    </source>
</evidence>
<proteinExistence type="predicted"/>
<dbReference type="AlphaFoldDB" id="A0AAP8SY54"/>
<dbReference type="EMBL" id="MDBO01000036">
    <property type="protein sequence ID" value="PMP14086.1"/>
    <property type="molecule type" value="Genomic_DNA"/>
</dbReference>
<comment type="caution">
    <text evidence="1">The sequence shown here is derived from an EMBL/GenBank/DDBJ whole genome shotgun (WGS) entry which is preliminary data.</text>
</comment>
<name>A0AAP8SY54_9VIBR</name>
<accession>A0AAP8SY54</accession>
<dbReference type="RefSeq" id="WP_102460338.1">
    <property type="nucleotide sequence ID" value="NZ_MCXI02000004.1"/>
</dbReference>
<protein>
    <submittedName>
        <fullName evidence="1">Uncharacterized protein</fullName>
    </submittedName>
</protein>
<dbReference type="Proteomes" id="UP000235611">
    <property type="component" value="Unassembled WGS sequence"/>
</dbReference>
<sequence length="96" mass="11279">MKNATTHLVRSEQTSNTEAWSIQQIKQLQKSMIHTALEEMRDGRKSLQMKQEARDWILENNEAYPFSFVNCCECNGLNPYRLRWLLNKTLLGGLYD</sequence>
<organism evidence="1 2">
    <name type="scientific">Vibrio breoganii</name>
    <dbReference type="NCBI Taxonomy" id="553239"/>
    <lineage>
        <taxon>Bacteria</taxon>
        <taxon>Pseudomonadati</taxon>
        <taxon>Pseudomonadota</taxon>
        <taxon>Gammaproteobacteria</taxon>
        <taxon>Vibrionales</taxon>
        <taxon>Vibrionaceae</taxon>
        <taxon>Vibrio</taxon>
    </lineage>
</organism>
<gene>
    <name evidence="1" type="ORF">BCS93_04665</name>
</gene>